<dbReference type="RefSeq" id="WP_058351580.1">
    <property type="nucleotide sequence ID" value="NZ_CABMMD010000035.1"/>
</dbReference>
<sequence>MEVIEVFKELNIADNSEALIDELVGAISLDPVSIKNLAKKTGNAPLYFRDAWYWAKLKGFIYGVKDIQDNLGEGVSISTKLFGSDKDKKRNGTRLLAELEKIDTAEKMGYVLNATKSLLMGLIDNSLYFRLIDVIVDMLPEDLEYFSSIAITTCTYSGSLQINTLQRKGLLMQAGVDANADIEKQENIVTELGRKLDCYALSLDNEEHWKWHKEHDETSAGNYSVAPNIAVEGDILKLF</sequence>
<dbReference type="EMBL" id="LNAM01000035">
    <property type="protein sequence ID" value="KSV60153.1"/>
    <property type="molecule type" value="Genomic_DNA"/>
</dbReference>
<name>A0A0V8QJ73_9FIRM</name>
<comment type="caution">
    <text evidence="1">The sequence shown here is derived from an EMBL/GenBank/DDBJ whole genome shotgun (WGS) entry which is preliminary data.</text>
</comment>
<organism evidence="1 2">
    <name type="scientific">Acetivibrio ethanolgignens</name>
    <dbReference type="NCBI Taxonomy" id="290052"/>
    <lineage>
        <taxon>Bacteria</taxon>
        <taxon>Bacillati</taxon>
        <taxon>Bacillota</taxon>
        <taxon>Clostridia</taxon>
        <taxon>Eubacteriales</taxon>
        <taxon>Oscillospiraceae</taxon>
        <taxon>Acetivibrio</taxon>
    </lineage>
</organism>
<reference evidence="1 2" key="1">
    <citation type="submission" date="2015-11" db="EMBL/GenBank/DDBJ databases">
        <title>Butyribacter intestini gen. nov., sp. nov., a butyric acid-producing bacterium of the family Lachnospiraceae isolated from the human faeces.</title>
        <authorList>
            <person name="Zou Y."/>
            <person name="Xue W."/>
            <person name="Luo G."/>
            <person name="Lv M."/>
        </authorList>
    </citation>
    <scope>NUCLEOTIDE SEQUENCE [LARGE SCALE GENOMIC DNA]</scope>
    <source>
        <strain evidence="1 2">ACET-33324</strain>
    </source>
</reference>
<dbReference type="AlphaFoldDB" id="A0A0V8QJ73"/>
<gene>
    <name evidence="1" type="ORF">ASU35_06205</name>
</gene>
<accession>A0A0V8QJ73</accession>
<evidence type="ECO:0000313" key="2">
    <source>
        <dbReference type="Proteomes" id="UP000054874"/>
    </source>
</evidence>
<evidence type="ECO:0000313" key="1">
    <source>
        <dbReference type="EMBL" id="KSV60153.1"/>
    </source>
</evidence>
<dbReference type="OrthoDB" id="4685698at2"/>
<dbReference type="Proteomes" id="UP000054874">
    <property type="component" value="Unassembled WGS sequence"/>
</dbReference>
<keyword evidence="2" id="KW-1185">Reference proteome</keyword>
<proteinExistence type="predicted"/>
<protein>
    <submittedName>
        <fullName evidence="1">Uncharacterized protein</fullName>
    </submittedName>
</protein>
<dbReference type="STRING" id="290052.ASU35_06205"/>